<dbReference type="Pfam" id="PF13462">
    <property type="entry name" value="Thioredoxin_4"/>
    <property type="match status" value="1"/>
</dbReference>
<evidence type="ECO:0000256" key="6">
    <source>
        <dbReference type="SAM" id="MobiDB-lite"/>
    </source>
</evidence>
<keyword evidence="10" id="KW-1185">Reference proteome</keyword>
<dbReference type="Proteomes" id="UP001589862">
    <property type="component" value="Unassembled WGS sequence"/>
</dbReference>
<keyword evidence="7" id="KW-0812">Transmembrane</keyword>
<comment type="similarity">
    <text evidence="1">Belongs to the thioredoxin family. DsbA subfamily.</text>
</comment>
<keyword evidence="7" id="KW-0472">Membrane</keyword>
<organism evidence="9 10">
    <name type="scientific">Micrococcoides hystricis</name>
    <dbReference type="NCBI Taxonomy" id="1572761"/>
    <lineage>
        <taxon>Bacteria</taxon>
        <taxon>Bacillati</taxon>
        <taxon>Actinomycetota</taxon>
        <taxon>Actinomycetes</taxon>
        <taxon>Micrococcales</taxon>
        <taxon>Micrococcaceae</taxon>
        <taxon>Micrococcoides</taxon>
    </lineage>
</organism>
<evidence type="ECO:0000256" key="5">
    <source>
        <dbReference type="ARBA" id="ARBA00023284"/>
    </source>
</evidence>
<feature type="region of interest" description="Disordered" evidence="6">
    <location>
        <begin position="37"/>
        <end position="60"/>
    </location>
</feature>
<keyword evidence="3" id="KW-0560">Oxidoreductase</keyword>
<evidence type="ECO:0000256" key="1">
    <source>
        <dbReference type="ARBA" id="ARBA00005791"/>
    </source>
</evidence>
<dbReference type="PANTHER" id="PTHR13887">
    <property type="entry name" value="GLUTATHIONE S-TRANSFERASE KAPPA"/>
    <property type="match status" value="1"/>
</dbReference>
<dbReference type="Gene3D" id="3.40.30.10">
    <property type="entry name" value="Glutaredoxin"/>
    <property type="match status" value="1"/>
</dbReference>
<dbReference type="SUPFAM" id="SSF52833">
    <property type="entry name" value="Thioredoxin-like"/>
    <property type="match status" value="1"/>
</dbReference>
<evidence type="ECO:0000259" key="8">
    <source>
        <dbReference type="PROSITE" id="PS51352"/>
    </source>
</evidence>
<comment type="caution">
    <text evidence="9">The sequence shown here is derived from an EMBL/GenBank/DDBJ whole genome shotgun (WGS) entry which is preliminary data.</text>
</comment>
<reference evidence="9 10" key="1">
    <citation type="submission" date="2024-09" db="EMBL/GenBank/DDBJ databases">
        <authorList>
            <person name="Sun Q."/>
            <person name="Mori K."/>
        </authorList>
    </citation>
    <scope>NUCLEOTIDE SEQUENCE [LARGE SCALE GENOMIC DNA]</scope>
    <source>
        <strain evidence="9 10">NCAIM B.02604</strain>
    </source>
</reference>
<evidence type="ECO:0000256" key="2">
    <source>
        <dbReference type="ARBA" id="ARBA00022729"/>
    </source>
</evidence>
<evidence type="ECO:0000256" key="3">
    <source>
        <dbReference type="ARBA" id="ARBA00023002"/>
    </source>
</evidence>
<dbReference type="InterPro" id="IPR036249">
    <property type="entry name" value="Thioredoxin-like_sf"/>
</dbReference>
<dbReference type="InterPro" id="IPR012336">
    <property type="entry name" value="Thioredoxin-like_fold"/>
</dbReference>
<evidence type="ECO:0000313" key="10">
    <source>
        <dbReference type="Proteomes" id="UP001589862"/>
    </source>
</evidence>
<gene>
    <name evidence="9" type="ORF">ACFFFR_11015</name>
</gene>
<proteinExistence type="inferred from homology"/>
<sequence length="247" mass="27003">MGKTKLPPFHWIHVVPIVVALIGGIFIGMNLPRADAPAEAESTQQAEQEPQAPEARAAQEQTELPDLARKLENDPTAIGDADAPVVIAVYSDYMCRFCVKWANETLPVLEREYIDQGKVRLEYRDLNFFGEGSQQAALGAYAAGLQGKFKEFSDYVFEPGTVRPANELTAEALVEVAGDLGMDAEQFEKDMASEKVAKAVAEQQEEATMLGITSTPAFVVNKRPILGAQPTEVFTKTIEAELESLNE</sequence>
<evidence type="ECO:0000256" key="7">
    <source>
        <dbReference type="SAM" id="Phobius"/>
    </source>
</evidence>
<evidence type="ECO:0000313" key="9">
    <source>
        <dbReference type="EMBL" id="MFC0582899.1"/>
    </source>
</evidence>
<dbReference type="PANTHER" id="PTHR13887:SF14">
    <property type="entry name" value="DISULFIDE BOND FORMATION PROTEIN D"/>
    <property type="match status" value="1"/>
</dbReference>
<name>A0ABV6PCQ9_9MICC</name>
<keyword evidence="4" id="KW-1015">Disulfide bond</keyword>
<keyword evidence="5" id="KW-0676">Redox-active center</keyword>
<dbReference type="InterPro" id="IPR013766">
    <property type="entry name" value="Thioredoxin_domain"/>
</dbReference>
<accession>A0ABV6PCQ9</accession>
<evidence type="ECO:0000256" key="4">
    <source>
        <dbReference type="ARBA" id="ARBA00023157"/>
    </source>
</evidence>
<dbReference type="EMBL" id="JBHLUB010000032">
    <property type="protein sequence ID" value="MFC0582899.1"/>
    <property type="molecule type" value="Genomic_DNA"/>
</dbReference>
<feature type="transmembrane region" description="Helical" evidence="7">
    <location>
        <begin position="12"/>
        <end position="31"/>
    </location>
</feature>
<dbReference type="RefSeq" id="WP_377460426.1">
    <property type="nucleotide sequence ID" value="NZ_JBHLUB010000032.1"/>
</dbReference>
<dbReference type="PROSITE" id="PS51352">
    <property type="entry name" value="THIOREDOXIN_2"/>
    <property type="match status" value="1"/>
</dbReference>
<protein>
    <submittedName>
        <fullName evidence="9">DsbA family protein</fullName>
    </submittedName>
</protein>
<feature type="domain" description="Thioredoxin" evidence="8">
    <location>
        <begin position="52"/>
        <end position="243"/>
    </location>
</feature>
<keyword evidence="7" id="KW-1133">Transmembrane helix</keyword>
<keyword evidence="2" id="KW-0732">Signal</keyword>